<dbReference type="PANTHER" id="PTHR30441">
    <property type="entry name" value="DUF748 DOMAIN-CONTAINING PROTEIN"/>
    <property type="match status" value="1"/>
</dbReference>
<feature type="transmembrane region" description="Helical" evidence="1">
    <location>
        <begin position="7"/>
        <end position="25"/>
    </location>
</feature>
<reference evidence="3 4" key="1">
    <citation type="submission" date="2016-10" db="EMBL/GenBank/DDBJ databases">
        <authorList>
            <person name="de Groot N.N."/>
        </authorList>
    </citation>
    <scope>NUCLEOTIDE SEQUENCE [LARGE SCALE GENOMIC DNA]</scope>
    <source>
        <strain evidence="3 4">DSM 29619</strain>
    </source>
</reference>
<dbReference type="InterPro" id="IPR007844">
    <property type="entry name" value="AsmA"/>
</dbReference>
<organism evidence="3 4">
    <name type="scientific">Pseudooceanicola nitratireducens</name>
    <dbReference type="NCBI Taxonomy" id="517719"/>
    <lineage>
        <taxon>Bacteria</taxon>
        <taxon>Pseudomonadati</taxon>
        <taxon>Pseudomonadota</taxon>
        <taxon>Alphaproteobacteria</taxon>
        <taxon>Rhodobacterales</taxon>
        <taxon>Paracoccaceae</taxon>
        <taxon>Pseudooceanicola</taxon>
    </lineage>
</organism>
<dbReference type="STRING" id="517719.SAMN05421762_1387"/>
<evidence type="ECO:0000256" key="1">
    <source>
        <dbReference type="SAM" id="Phobius"/>
    </source>
</evidence>
<accession>A0A1I1K8X7</accession>
<dbReference type="Pfam" id="PF05170">
    <property type="entry name" value="AsmA"/>
    <property type="match status" value="2"/>
</dbReference>
<name>A0A1I1K8X7_9RHOB</name>
<dbReference type="GO" id="GO:0090313">
    <property type="term" value="P:regulation of protein targeting to membrane"/>
    <property type="evidence" value="ECO:0007669"/>
    <property type="project" value="TreeGrafter"/>
</dbReference>
<dbReference type="RefSeq" id="WP_139199523.1">
    <property type="nucleotide sequence ID" value="NZ_FNZG01000003.1"/>
</dbReference>
<feature type="domain" description="AsmA" evidence="2">
    <location>
        <begin position="9"/>
        <end position="181"/>
    </location>
</feature>
<protein>
    <submittedName>
        <fullName evidence="3">AsmA protein</fullName>
    </submittedName>
</protein>
<proteinExistence type="predicted"/>
<feature type="domain" description="AsmA" evidence="2">
    <location>
        <begin position="430"/>
        <end position="527"/>
    </location>
</feature>
<dbReference type="Proteomes" id="UP000231644">
    <property type="component" value="Unassembled WGS sequence"/>
</dbReference>
<gene>
    <name evidence="3" type="ORF">SAMN05421762_1387</name>
</gene>
<dbReference type="GO" id="GO:0005886">
    <property type="term" value="C:plasma membrane"/>
    <property type="evidence" value="ECO:0007669"/>
    <property type="project" value="TreeGrafter"/>
</dbReference>
<sequence length="649" mass="67241">MRLIRLLIGTVIVFALVLIGGFFLIPGEKIAQMAADEISRRTGRDVQIGGAARVTFWPELGITADGLKIANAPWSENGPMFQAKSVTIGVDAAALLKREVRIRALTAQAPEILLERNRQGVGNWEVTLNGASGGAAQDTAAPAGTARPTPITLDRAEVTGASVYFIDAQAGTEISQRNFDLVLAYPDDGGAADVDLILRPAGDPVRLRGVVSDVAGLAGGDISPLSLTVEMPGAKGKFDGRASLTPEVQGALSLTASDTGRMMAALGQADPGLSPGLGRDLAVAGDITLTRDNRLALREGTLSSGKNSARVAADLALGGDRPRLTAQLTAGALDLTALSSDAAPAQAGAAQVGWSTAPIDASALGALDGEISLSAPSVALGATTLGTTRVLVTLDRARAVATLREVQAFGGVLTGEFVANNRNGLSVGGDLTASGIKLKQALSELAGITRFTGDASARVKFLGSGQSVAAIMNSLSGDGGIETGRGTIEGLDLDRLFRGGDPTGGTTIFDATTANFAIAQGVLSNSDLLMKLAGIEARGEGRVDLGKQMIDYLFTPVSLKARDGRGLALPVLIRGPWAKPRISVDVEKAIELNAAEEKKELENRVREKVKAKVESELGITQQEGESAEDALRRKLEDEAKKGLLKLLNR</sequence>
<keyword evidence="4" id="KW-1185">Reference proteome</keyword>
<evidence type="ECO:0000313" key="4">
    <source>
        <dbReference type="Proteomes" id="UP000231644"/>
    </source>
</evidence>
<evidence type="ECO:0000313" key="3">
    <source>
        <dbReference type="EMBL" id="SFC57324.1"/>
    </source>
</evidence>
<keyword evidence="1" id="KW-0472">Membrane</keyword>
<keyword evidence="1" id="KW-0812">Transmembrane</keyword>
<dbReference type="InterPro" id="IPR052894">
    <property type="entry name" value="AsmA-related"/>
</dbReference>
<dbReference type="OrthoDB" id="5439561at2"/>
<dbReference type="AlphaFoldDB" id="A0A1I1K8X7"/>
<dbReference type="PANTHER" id="PTHR30441:SF4">
    <property type="entry name" value="PROTEIN ASMA"/>
    <property type="match status" value="1"/>
</dbReference>
<dbReference type="EMBL" id="FOLX01000001">
    <property type="protein sequence ID" value="SFC57324.1"/>
    <property type="molecule type" value="Genomic_DNA"/>
</dbReference>
<evidence type="ECO:0000259" key="2">
    <source>
        <dbReference type="Pfam" id="PF05170"/>
    </source>
</evidence>
<keyword evidence="1" id="KW-1133">Transmembrane helix</keyword>